<feature type="compositionally biased region" description="Basic and acidic residues" evidence="1">
    <location>
        <begin position="47"/>
        <end position="68"/>
    </location>
</feature>
<accession>A0AAW1UL99</accession>
<gene>
    <name evidence="2" type="ORF">WA026_010042</name>
</gene>
<dbReference type="Proteomes" id="UP001431783">
    <property type="component" value="Unassembled WGS sequence"/>
</dbReference>
<keyword evidence="3" id="KW-1185">Reference proteome</keyword>
<feature type="compositionally biased region" description="Basic and acidic residues" evidence="1">
    <location>
        <begin position="1"/>
        <end position="15"/>
    </location>
</feature>
<evidence type="ECO:0000256" key="1">
    <source>
        <dbReference type="SAM" id="MobiDB-lite"/>
    </source>
</evidence>
<evidence type="ECO:0000313" key="3">
    <source>
        <dbReference type="Proteomes" id="UP001431783"/>
    </source>
</evidence>
<comment type="caution">
    <text evidence="2">The sequence shown here is derived from an EMBL/GenBank/DDBJ whole genome shotgun (WGS) entry which is preliminary data.</text>
</comment>
<dbReference type="AlphaFoldDB" id="A0AAW1UL99"/>
<sequence length="115" mass="13559">MTNDFRGIRTLRDDGATTLNNDGIRHNGGQFRNRPKRYRNNYSRLRRNPETNSKKWKWKESDETEKIKSNNIASGRANEWRTECVKLEETELAKKDDDSSENGFANKTGWEFIVF</sequence>
<name>A0AAW1UL99_9CUCU</name>
<feature type="region of interest" description="Disordered" evidence="1">
    <location>
        <begin position="1"/>
        <end position="75"/>
    </location>
</feature>
<proteinExistence type="predicted"/>
<organism evidence="2 3">
    <name type="scientific">Henosepilachna vigintioctopunctata</name>
    <dbReference type="NCBI Taxonomy" id="420089"/>
    <lineage>
        <taxon>Eukaryota</taxon>
        <taxon>Metazoa</taxon>
        <taxon>Ecdysozoa</taxon>
        <taxon>Arthropoda</taxon>
        <taxon>Hexapoda</taxon>
        <taxon>Insecta</taxon>
        <taxon>Pterygota</taxon>
        <taxon>Neoptera</taxon>
        <taxon>Endopterygota</taxon>
        <taxon>Coleoptera</taxon>
        <taxon>Polyphaga</taxon>
        <taxon>Cucujiformia</taxon>
        <taxon>Coccinelloidea</taxon>
        <taxon>Coccinellidae</taxon>
        <taxon>Epilachninae</taxon>
        <taxon>Epilachnini</taxon>
        <taxon>Henosepilachna</taxon>
    </lineage>
</organism>
<dbReference type="EMBL" id="JARQZJ010000064">
    <property type="protein sequence ID" value="KAK9880169.1"/>
    <property type="molecule type" value="Genomic_DNA"/>
</dbReference>
<reference evidence="2 3" key="1">
    <citation type="submission" date="2023-03" db="EMBL/GenBank/DDBJ databases">
        <title>Genome insight into feeding habits of ladybird beetles.</title>
        <authorList>
            <person name="Li H.-S."/>
            <person name="Huang Y.-H."/>
            <person name="Pang H."/>
        </authorList>
    </citation>
    <scope>NUCLEOTIDE SEQUENCE [LARGE SCALE GENOMIC DNA]</scope>
    <source>
        <strain evidence="2">SYSU_2023b</strain>
        <tissue evidence="2">Whole body</tissue>
    </source>
</reference>
<evidence type="ECO:0000313" key="2">
    <source>
        <dbReference type="EMBL" id="KAK9880169.1"/>
    </source>
</evidence>
<protein>
    <submittedName>
        <fullName evidence="2">Uncharacterized protein</fullName>
    </submittedName>
</protein>